<feature type="domain" description="N-acetyltransferase" evidence="3">
    <location>
        <begin position="12"/>
        <end position="178"/>
    </location>
</feature>
<keyword evidence="2" id="KW-0012">Acyltransferase</keyword>
<comment type="caution">
    <text evidence="4">The sequence shown here is derived from an EMBL/GenBank/DDBJ whole genome shotgun (WGS) entry which is preliminary data.</text>
</comment>
<dbReference type="AlphaFoldDB" id="A0AAE3E7X5"/>
<dbReference type="PANTHER" id="PTHR43877:SF2">
    <property type="entry name" value="AMINOALKYLPHOSPHONATE N-ACETYLTRANSFERASE-RELATED"/>
    <property type="match status" value="1"/>
</dbReference>
<proteinExistence type="predicted"/>
<dbReference type="InterPro" id="IPR000182">
    <property type="entry name" value="GNAT_dom"/>
</dbReference>
<evidence type="ECO:0000313" key="5">
    <source>
        <dbReference type="Proteomes" id="UP001198200"/>
    </source>
</evidence>
<evidence type="ECO:0000313" key="4">
    <source>
        <dbReference type="EMBL" id="MCC2222932.1"/>
    </source>
</evidence>
<sequence>MKNDILLKYRMLNAEEVNREIFKDFIRYQNVTKCWRKENGKWIIKDAPFVDDWTENDYEKLIFCLKNTIASDGFVYAAFYDGKLKGFVSVESEIFGGKQGYCDLSSIHISEDMRRKGIGRTLFLAAKEWAKQKGAKKLYISAHSAVESQAFYKSMGCVEAEVYNKKHVEDEPYDCQLECDL</sequence>
<reference evidence="4 5" key="1">
    <citation type="submission" date="2021-10" db="EMBL/GenBank/DDBJ databases">
        <title>Anaerobic single-cell dispensing facilitates the cultivation of human gut bacteria.</title>
        <authorList>
            <person name="Afrizal A."/>
        </authorList>
    </citation>
    <scope>NUCLEOTIDE SEQUENCE [LARGE SCALE GENOMIC DNA]</scope>
    <source>
        <strain evidence="4 5">CLA-AA-H224</strain>
    </source>
</reference>
<dbReference type="Proteomes" id="UP001198200">
    <property type="component" value="Unassembled WGS sequence"/>
</dbReference>
<organism evidence="4 5">
    <name type="scientific">Anthropogastromicrobium aceti</name>
    <dbReference type="NCBI Taxonomy" id="2981768"/>
    <lineage>
        <taxon>Bacteria</taxon>
        <taxon>Bacillati</taxon>
        <taxon>Bacillota</taxon>
        <taxon>Clostridia</taxon>
        <taxon>Lachnospirales</taxon>
        <taxon>Lachnospiraceae</taxon>
        <taxon>Anthropogastromicrobium</taxon>
    </lineage>
</organism>
<dbReference type="CDD" id="cd04301">
    <property type="entry name" value="NAT_SF"/>
    <property type="match status" value="1"/>
</dbReference>
<accession>A0AAE3E7X5</accession>
<dbReference type="Gene3D" id="3.40.630.30">
    <property type="match status" value="1"/>
</dbReference>
<dbReference type="PANTHER" id="PTHR43877">
    <property type="entry name" value="AMINOALKYLPHOSPHONATE N-ACETYLTRANSFERASE-RELATED-RELATED"/>
    <property type="match status" value="1"/>
</dbReference>
<dbReference type="Pfam" id="PF00583">
    <property type="entry name" value="Acetyltransf_1"/>
    <property type="match status" value="1"/>
</dbReference>
<dbReference type="InterPro" id="IPR050832">
    <property type="entry name" value="Bact_Acetyltransf"/>
</dbReference>
<protein>
    <submittedName>
        <fullName evidence="4">GNAT family N-acetyltransferase</fullName>
    </submittedName>
</protein>
<evidence type="ECO:0000259" key="3">
    <source>
        <dbReference type="PROSITE" id="PS51186"/>
    </source>
</evidence>
<name>A0AAE3E7X5_9FIRM</name>
<dbReference type="EMBL" id="JAJEQN010000057">
    <property type="protein sequence ID" value="MCC2222932.1"/>
    <property type="molecule type" value="Genomic_DNA"/>
</dbReference>
<dbReference type="RefSeq" id="WP_118614660.1">
    <property type="nucleotide sequence ID" value="NZ_JAJEQN010000057.1"/>
</dbReference>
<dbReference type="GO" id="GO:0016747">
    <property type="term" value="F:acyltransferase activity, transferring groups other than amino-acyl groups"/>
    <property type="evidence" value="ECO:0007669"/>
    <property type="project" value="InterPro"/>
</dbReference>
<evidence type="ECO:0000256" key="2">
    <source>
        <dbReference type="ARBA" id="ARBA00023315"/>
    </source>
</evidence>
<dbReference type="SUPFAM" id="SSF55729">
    <property type="entry name" value="Acyl-CoA N-acyltransferases (Nat)"/>
    <property type="match status" value="1"/>
</dbReference>
<keyword evidence="1" id="KW-0808">Transferase</keyword>
<evidence type="ECO:0000256" key="1">
    <source>
        <dbReference type="ARBA" id="ARBA00022679"/>
    </source>
</evidence>
<gene>
    <name evidence="4" type="ORF">LKD48_15120</name>
</gene>
<keyword evidence="5" id="KW-1185">Reference proteome</keyword>
<dbReference type="InterPro" id="IPR016181">
    <property type="entry name" value="Acyl_CoA_acyltransferase"/>
</dbReference>
<dbReference type="PROSITE" id="PS51186">
    <property type="entry name" value="GNAT"/>
    <property type="match status" value="1"/>
</dbReference>